<dbReference type="InterPro" id="IPR036322">
    <property type="entry name" value="WD40_repeat_dom_sf"/>
</dbReference>
<dbReference type="SMART" id="SM00320">
    <property type="entry name" value="WD40"/>
    <property type="match status" value="1"/>
</dbReference>
<evidence type="ECO:0000256" key="1">
    <source>
        <dbReference type="ARBA" id="ARBA00022574"/>
    </source>
</evidence>
<keyword evidence="5" id="KW-1185">Reference proteome</keyword>
<organism evidence="4 5">
    <name type="scientific">Schistosoma mattheei</name>
    <dbReference type="NCBI Taxonomy" id="31246"/>
    <lineage>
        <taxon>Eukaryota</taxon>
        <taxon>Metazoa</taxon>
        <taxon>Spiralia</taxon>
        <taxon>Lophotrochozoa</taxon>
        <taxon>Platyhelminthes</taxon>
        <taxon>Trematoda</taxon>
        <taxon>Digenea</taxon>
        <taxon>Strigeidida</taxon>
        <taxon>Schistosomatoidea</taxon>
        <taxon>Schistosomatidae</taxon>
        <taxon>Schistosoma</taxon>
    </lineage>
</organism>
<dbReference type="PROSITE" id="PS50082">
    <property type="entry name" value="WD_REPEATS_2"/>
    <property type="match status" value="2"/>
</dbReference>
<feature type="repeat" description="WD" evidence="3">
    <location>
        <begin position="1"/>
        <end position="22"/>
    </location>
</feature>
<dbReference type="EMBL" id="UZAL01001965">
    <property type="protein sequence ID" value="VDO80442.1"/>
    <property type="molecule type" value="Genomic_DNA"/>
</dbReference>
<proteinExistence type="predicted"/>
<dbReference type="Pfam" id="PF00400">
    <property type="entry name" value="WD40"/>
    <property type="match status" value="2"/>
</dbReference>
<dbReference type="PANTHER" id="PTHR19848">
    <property type="entry name" value="WD40 REPEAT PROTEIN"/>
    <property type="match status" value="1"/>
</dbReference>
<protein>
    <submittedName>
        <fullName evidence="4">Uncharacterized protein</fullName>
    </submittedName>
</protein>
<dbReference type="Proteomes" id="UP000269396">
    <property type="component" value="Unassembled WGS sequence"/>
</dbReference>
<dbReference type="Gene3D" id="2.130.10.10">
    <property type="entry name" value="YVTN repeat-like/Quinoprotein amine dehydrogenase"/>
    <property type="match status" value="1"/>
</dbReference>
<evidence type="ECO:0000256" key="3">
    <source>
        <dbReference type="PROSITE-ProRule" id="PRU00221"/>
    </source>
</evidence>
<dbReference type="InterPro" id="IPR001680">
    <property type="entry name" value="WD40_rpt"/>
</dbReference>
<dbReference type="SUPFAM" id="SSF50978">
    <property type="entry name" value="WD40 repeat-like"/>
    <property type="match status" value="1"/>
</dbReference>
<evidence type="ECO:0000313" key="4">
    <source>
        <dbReference type="EMBL" id="VDO80442.1"/>
    </source>
</evidence>
<accession>A0A3P8C8I1</accession>
<keyword evidence="1 3" id="KW-0853">WD repeat</keyword>
<evidence type="ECO:0000256" key="2">
    <source>
        <dbReference type="ARBA" id="ARBA00022737"/>
    </source>
</evidence>
<name>A0A3P8C8I1_9TREM</name>
<dbReference type="AlphaFoldDB" id="A0A3P8C8I1"/>
<dbReference type="PROSITE" id="PS50294">
    <property type="entry name" value="WD_REPEATS_REGION"/>
    <property type="match status" value="2"/>
</dbReference>
<dbReference type="InterPro" id="IPR015943">
    <property type="entry name" value="WD40/YVTN_repeat-like_dom_sf"/>
</dbReference>
<gene>
    <name evidence="4" type="ORF">SMTD_LOCUS1680</name>
</gene>
<reference evidence="4 5" key="1">
    <citation type="submission" date="2018-11" db="EMBL/GenBank/DDBJ databases">
        <authorList>
            <consortium name="Pathogen Informatics"/>
        </authorList>
    </citation>
    <scope>NUCLEOTIDE SEQUENCE [LARGE SCALE GENOMIC DNA]</scope>
    <source>
        <strain>Denwood</strain>
        <strain evidence="5">Zambia</strain>
    </source>
</reference>
<keyword evidence="2" id="KW-0677">Repeat</keyword>
<dbReference type="PANTHER" id="PTHR19848:SF8">
    <property type="entry name" value="F-BOX AND WD REPEAT DOMAIN CONTAINING 7"/>
    <property type="match status" value="1"/>
</dbReference>
<dbReference type="InterPro" id="IPR019775">
    <property type="entry name" value="WD40_repeat_CS"/>
</dbReference>
<evidence type="ECO:0000313" key="5">
    <source>
        <dbReference type="Proteomes" id="UP000269396"/>
    </source>
</evidence>
<feature type="repeat" description="WD" evidence="3">
    <location>
        <begin position="23"/>
        <end position="57"/>
    </location>
</feature>
<dbReference type="PROSITE" id="PS00678">
    <property type="entry name" value="WD_REPEATS_1"/>
    <property type="match status" value="1"/>
</dbReference>
<sequence>MSASDDKTIRVWDLKNRRCHKTLNAHSHFVTSLDVNRLAPYAVTGSVDQTIHIWDCR</sequence>